<dbReference type="GO" id="GO:0006646">
    <property type="term" value="P:phosphatidylethanolamine biosynthetic process"/>
    <property type="evidence" value="ECO:0007669"/>
    <property type="project" value="TreeGrafter"/>
</dbReference>
<organism evidence="3 4">
    <name type="scientific">Paraglomus occultum</name>
    <dbReference type="NCBI Taxonomy" id="144539"/>
    <lineage>
        <taxon>Eukaryota</taxon>
        <taxon>Fungi</taxon>
        <taxon>Fungi incertae sedis</taxon>
        <taxon>Mucoromycota</taxon>
        <taxon>Glomeromycotina</taxon>
        <taxon>Glomeromycetes</taxon>
        <taxon>Paraglomerales</taxon>
        <taxon>Paraglomeraceae</taxon>
        <taxon>Paraglomus</taxon>
    </lineage>
</organism>
<dbReference type="GO" id="GO:0004609">
    <property type="term" value="F:phosphatidylserine decarboxylase activity"/>
    <property type="evidence" value="ECO:0007669"/>
    <property type="project" value="InterPro"/>
</dbReference>
<dbReference type="Proteomes" id="UP000789572">
    <property type="component" value="Unassembled WGS sequence"/>
</dbReference>
<name>A0A9N9CNH5_9GLOM</name>
<dbReference type="PANTHER" id="PTHR10067:SF6">
    <property type="entry name" value="PHOSPHATIDYLSERINE DECARBOXYLASE PROENZYME, MITOCHONDRIAL"/>
    <property type="match status" value="1"/>
</dbReference>
<keyword evidence="4" id="KW-1185">Reference proteome</keyword>
<dbReference type="GO" id="GO:0005739">
    <property type="term" value="C:mitochondrion"/>
    <property type="evidence" value="ECO:0007669"/>
    <property type="project" value="TreeGrafter"/>
</dbReference>
<reference evidence="3" key="1">
    <citation type="submission" date="2021-06" db="EMBL/GenBank/DDBJ databases">
        <authorList>
            <person name="Kallberg Y."/>
            <person name="Tangrot J."/>
            <person name="Rosling A."/>
        </authorList>
    </citation>
    <scope>NUCLEOTIDE SEQUENCE</scope>
    <source>
        <strain evidence="3">IA702</strain>
    </source>
</reference>
<gene>
    <name evidence="3" type="ORF">POCULU_LOCUS7723</name>
</gene>
<evidence type="ECO:0000313" key="4">
    <source>
        <dbReference type="Proteomes" id="UP000789572"/>
    </source>
</evidence>
<dbReference type="AlphaFoldDB" id="A0A9N9CNH5"/>
<keyword evidence="2" id="KW-0456">Lyase</keyword>
<dbReference type="Pfam" id="PF02666">
    <property type="entry name" value="PS_Dcarbxylase"/>
    <property type="match status" value="1"/>
</dbReference>
<dbReference type="InterPro" id="IPR003817">
    <property type="entry name" value="PS_Dcarbxylase"/>
</dbReference>
<dbReference type="OrthoDB" id="4330at2759"/>
<comment type="caution">
    <text evidence="3">The sequence shown here is derived from an EMBL/GenBank/DDBJ whole genome shotgun (WGS) entry which is preliminary data.</text>
</comment>
<sequence length="173" mass="19110">MSFGVALLVLQQVRHAYNRQQLESDSSRPVVRGAWQVHVVNAFPLRAISRLLGRLNGDYDLPVFMRKTELKPGVRVIEEKSVLVFPSDGRALAFGHIIDGRISQVKGSTYLLDALIGNSSSTSLSEVLSSFPMPITITDGKKFASLNGITYSLEALIEEDKDNAKKHVAEKKE</sequence>
<evidence type="ECO:0000256" key="1">
    <source>
        <dbReference type="ARBA" id="ARBA00022793"/>
    </source>
</evidence>
<accession>A0A9N9CNH5</accession>
<proteinExistence type="predicted"/>
<protein>
    <submittedName>
        <fullName evidence="3">6_t:CDS:1</fullName>
    </submittedName>
</protein>
<evidence type="ECO:0000256" key="2">
    <source>
        <dbReference type="ARBA" id="ARBA00023239"/>
    </source>
</evidence>
<evidence type="ECO:0000313" key="3">
    <source>
        <dbReference type="EMBL" id="CAG8606235.1"/>
    </source>
</evidence>
<dbReference type="EMBL" id="CAJVPJ010001869">
    <property type="protein sequence ID" value="CAG8606235.1"/>
    <property type="molecule type" value="Genomic_DNA"/>
</dbReference>
<keyword evidence="1" id="KW-0210">Decarboxylase</keyword>
<dbReference type="PANTHER" id="PTHR10067">
    <property type="entry name" value="PHOSPHATIDYLSERINE DECARBOXYLASE"/>
    <property type="match status" value="1"/>
</dbReference>